<feature type="compositionally biased region" description="Basic residues" evidence="4">
    <location>
        <begin position="191"/>
        <end position="219"/>
    </location>
</feature>
<accession>A0AAD4SS43</accession>
<feature type="compositionally biased region" description="Gly residues" evidence="4">
    <location>
        <begin position="1"/>
        <end position="24"/>
    </location>
</feature>
<comment type="caution">
    <text evidence="6">The sequence shown here is derived from an EMBL/GenBank/DDBJ whole genome shotgun (WGS) entry which is preliminary data.</text>
</comment>
<feature type="compositionally biased region" description="Basic and acidic residues" evidence="4">
    <location>
        <begin position="161"/>
        <end position="190"/>
    </location>
</feature>
<dbReference type="GO" id="GO:0004674">
    <property type="term" value="F:protein serine/threonine kinase activity"/>
    <property type="evidence" value="ECO:0007669"/>
    <property type="project" value="InterPro"/>
</dbReference>
<dbReference type="InterPro" id="IPR010513">
    <property type="entry name" value="KEN_dom"/>
</dbReference>
<protein>
    <recommendedName>
        <fullName evidence="5">KEN domain-containing protein</fullName>
    </recommendedName>
</protein>
<feature type="compositionally biased region" description="Basic and acidic residues" evidence="4">
    <location>
        <begin position="122"/>
        <end position="139"/>
    </location>
</feature>
<feature type="domain" description="KEN" evidence="5">
    <location>
        <begin position="399"/>
        <end position="537"/>
    </location>
</feature>
<proteinExistence type="predicted"/>
<gene>
    <name evidence="6" type="ORF">MKW98_005639</name>
</gene>
<evidence type="ECO:0000259" key="5">
    <source>
        <dbReference type="PROSITE" id="PS51392"/>
    </source>
</evidence>
<dbReference type="Gene3D" id="1.20.1440.180">
    <property type="entry name" value="KEN domain"/>
    <property type="match status" value="1"/>
</dbReference>
<dbReference type="Proteomes" id="UP001202328">
    <property type="component" value="Unassembled WGS sequence"/>
</dbReference>
<dbReference type="AlphaFoldDB" id="A0AAD4SS43"/>
<evidence type="ECO:0000256" key="1">
    <source>
        <dbReference type="ARBA" id="ARBA00022729"/>
    </source>
</evidence>
<name>A0AAD4SS43_9MAGN</name>
<dbReference type="GO" id="GO:0030968">
    <property type="term" value="P:endoplasmic reticulum unfolded protein response"/>
    <property type="evidence" value="ECO:0007669"/>
    <property type="project" value="InterPro"/>
</dbReference>
<feature type="region of interest" description="Disordered" evidence="4">
    <location>
        <begin position="1"/>
        <end position="220"/>
    </location>
</feature>
<evidence type="ECO:0000313" key="6">
    <source>
        <dbReference type="EMBL" id="KAI3920813.1"/>
    </source>
</evidence>
<feature type="compositionally biased region" description="Basic and acidic residues" evidence="4">
    <location>
        <begin position="36"/>
        <end position="52"/>
    </location>
</feature>
<feature type="compositionally biased region" description="Basic and acidic residues" evidence="4">
    <location>
        <begin position="83"/>
        <end position="106"/>
    </location>
</feature>
<dbReference type="PANTHER" id="PTHR13954">
    <property type="entry name" value="IRE1-RELATED"/>
    <property type="match status" value="1"/>
</dbReference>
<dbReference type="Pfam" id="PF06479">
    <property type="entry name" value="Ribonuc_2-5A"/>
    <property type="match status" value="1"/>
</dbReference>
<dbReference type="EMBL" id="JAJJMB010008785">
    <property type="protein sequence ID" value="KAI3920813.1"/>
    <property type="molecule type" value="Genomic_DNA"/>
</dbReference>
<dbReference type="PANTHER" id="PTHR13954:SF6">
    <property type="entry name" value="NON-SPECIFIC SERINE_THREONINE PROTEIN KINASE"/>
    <property type="match status" value="1"/>
</dbReference>
<evidence type="ECO:0000256" key="4">
    <source>
        <dbReference type="SAM" id="MobiDB-lite"/>
    </source>
</evidence>
<dbReference type="InterPro" id="IPR038357">
    <property type="entry name" value="KEN_sf"/>
</dbReference>
<dbReference type="GO" id="GO:0004521">
    <property type="term" value="F:RNA endonuclease activity"/>
    <property type="evidence" value="ECO:0007669"/>
    <property type="project" value="InterPro"/>
</dbReference>
<evidence type="ECO:0000256" key="2">
    <source>
        <dbReference type="ARBA" id="ARBA00022741"/>
    </source>
</evidence>
<organism evidence="6 7">
    <name type="scientific">Papaver atlanticum</name>
    <dbReference type="NCBI Taxonomy" id="357466"/>
    <lineage>
        <taxon>Eukaryota</taxon>
        <taxon>Viridiplantae</taxon>
        <taxon>Streptophyta</taxon>
        <taxon>Embryophyta</taxon>
        <taxon>Tracheophyta</taxon>
        <taxon>Spermatophyta</taxon>
        <taxon>Magnoliopsida</taxon>
        <taxon>Ranunculales</taxon>
        <taxon>Papaveraceae</taxon>
        <taxon>Papaveroideae</taxon>
        <taxon>Papaver</taxon>
    </lineage>
</organism>
<dbReference type="GO" id="GO:0005524">
    <property type="term" value="F:ATP binding"/>
    <property type="evidence" value="ECO:0007669"/>
    <property type="project" value="UniProtKB-KW"/>
</dbReference>
<dbReference type="GO" id="GO:0006397">
    <property type="term" value="P:mRNA processing"/>
    <property type="evidence" value="ECO:0007669"/>
    <property type="project" value="InterPro"/>
</dbReference>
<keyword evidence="3" id="KW-0067">ATP-binding</keyword>
<dbReference type="InterPro" id="IPR045133">
    <property type="entry name" value="IRE1/2-like"/>
</dbReference>
<keyword evidence="7" id="KW-1185">Reference proteome</keyword>
<keyword evidence="2" id="KW-0547">Nucleotide-binding</keyword>
<evidence type="ECO:0000256" key="3">
    <source>
        <dbReference type="ARBA" id="ARBA00022840"/>
    </source>
</evidence>
<keyword evidence="1" id="KW-0732">Signal</keyword>
<reference evidence="6" key="1">
    <citation type="submission" date="2022-04" db="EMBL/GenBank/DDBJ databases">
        <title>A functionally conserved STORR gene fusion in Papaver species that diverged 16.8 million years ago.</title>
        <authorList>
            <person name="Catania T."/>
        </authorList>
    </citation>
    <scope>NUCLEOTIDE SEQUENCE</scope>
    <source>
        <strain evidence="6">S-188037</strain>
    </source>
</reference>
<dbReference type="PROSITE" id="PS51392">
    <property type="entry name" value="KEN"/>
    <property type="match status" value="1"/>
</dbReference>
<sequence>MDRGLGGGYESCSYRGGGGGGGGYNTESRGPPPRVYKYDPRVFKYDSRDDRSSLGGSSWEDDRWTGSMPPPRAAGRGATHTPAELERREERFAGKGWDQKKSDAKRTSRATSSSGRPQSPDVKAKVAKAKDRSPKKLESLENSPSDSPREEKRAIKLSRRASKDGSDSDREEKRTRKNKRATEDGSESEKSHKRREHDKKSQLKRKRKRSESGKRKRFKSTTMRELKDVYVCSKLVATLESGVEIYKAYYGEIKVMAFCYKSFEEAVDAISLVKTRCYSNALSYFGLYTEGGKWYAIFERFSYTLEQAIELSAEQARKVIRDIFHGSKLLNAKTNCDGVFHLRNVSIIDDGDGYLTAKLMGMSSAGIDQKGSVSEAKRLQILKLNSLKKILKHCFRGTQPALDHLLCELSSKSSYWYYCYGKDDSIILYFGIAREVLFFVTKVADVMQTLDDLQKNSRQRFEYHKKYHMVKMFRNTGCHIPKSSKDIQESLGPHPNGYYQSFDTRFPKLLITTYEAVVKYRGLDFAREYISENYFSEFLPPSLQEAMMRGQQKIKS</sequence>
<evidence type="ECO:0000313" key="7">
    <source>
        <dbReference type="Proteomes" id="UP001202328"/>
    </source>
</evidence>